<evidence type="ECO:0000256" key="2">
    <source>
        <dbReference type="SAM" id="SignalP"/>
    </source>
</evidence>
<reference evidence="3" key="2">
    <citation type="journal article" date="2020" name="BMC">
        <title>Leishmania infection induces a limited differential gene expression in the sand fly midgut.</title>
        <authorList>
            <person name="Coutinho-Abreu I.V."/>
            <person name="Serafim T.D."/>
            <person name="Meneses C."/>
            <person name="Kamhawi S."/>
            <person name="Oliveira F."/>
            <person name="Valenzuela J.G."/>
        </authorList>
    </citation>
    <scope>NUCLEOTIDE SEQUENCE</scope>
    <source>
        <strain evidence="3">Jacobina</strain>
        <tissue evidence="3">Midgut</tissue>
    </source>
</reference>
<evidence type="ECO:0000313" key="3">
    <source>
        <dbReference type="EMBL" id="MBC1171489.1"/>
    </source>
</evidence>
<dbReference type="AlphaFoldDB" id="A0A1B0CLL7"/>
<keyword evidence="2" id="KW-0732">Signal</keyword>
<evidence type="ECO:0000256" key="1">
    <source>
        <dbReference type="PROSITE-ProRule" id="PRU00497"/>
    </source>
</evidence>
<protein>
    <submittedName>
        <fullName evidence="3">Putative endocuticle structural glycoprotein sgabd-1</fullName>
    </submittedName>
</protein>
<dbReference type="PANTHER" id="PTHR10380">
    <property type="entry name" value="CUTICLE PROTEIN"/>
    <property type="match status" value="1"/>
</dbReference>
<feature type="chain" id="PRO_5044555368" evidence="2">
    <location>
        <begin position="19"/>
        <end position="245"/>
    </location>
</feature>
<proteinExistence type="predicted"/>
<dbReference type="VEuPathDB" id="VectorBase:LLOJ005504"/>
<accession>A0A1B0CLL7</accession>
<dbReference type="PANTHER" id="PTHR10380:SF192">
    <property type="entry name" value="GEO02312P1"/>
    <property type="match status" value="1"/>
</dbReference>
<dbReference type="EMBL" id="GITU01002786">
    <property type="protein sequence ID" value="MBC1171489.1"/>
    <property type="molecule type" value="Transcribed_RNA"/>
</dbReference>
<evidence type="ECO:0000313" key="4">
    <source>
        <dbReference type="EnsemblMetazoa" id="LLOJ005504-PA"/>
    </source>
</evidence>
<dbReference type="VEuPathDB" id="VectorBase:LLONM1_003622"/>
<organism evidence="4 5">
    <name type="scientific">Lutzomyia longipalpis</name>
    <name type="common">Sand fly</name>
    <dbReference type="NCBI Taxonomy" id="7200"/>
    <lineage>
        <taxon>Eukaryota</taxon>
        <taxon>Metazoa</taxon>
        <taxon>Ecdysozoa</taxon>
        <taxon>Arthropoda</taxon>
        <taxon>Hexapoda</taxon>
        <taxon>Insecta</taxon>
        <taxon>Pterygota</taxon>
        <taxon>Neoptera</taxon>
        <taxon>Endopterygota</taxon>
        <taxon>Diptera</taxon>
        <taxon>Nematocera</taxon>
        <taxon>Psychodoidea</taxon>
        <taxon>Psychodidae</taxon>
        <taxon>Lutzomyia</taxon>
        <taxon>Lutzomyia</taxon>
    </lineage>
</organism>
<dbReference type="GO" id="GO:0008010">
    <property type="term" value="F:structural constituent of chitin-based larval cuticle"/>
    <property type="evidence" value="ECO:0007669"/>
    <property type="project" value="TreeGrafter"/>
</dbReference>
<dbReference type="PROSITE" id="PS51155">
    <property type="entry name" value="CHIT_BIND_RR_2"/>
    <property type="match status" value="2"/>
</dbReference>
<keyword evidence="1" id="KW-0193">Cuticle</keyword>
<evidence type="ECO:0000313" key="5">
    <source>
        <dbReference type="Proteomes" id="UP000092461"/>
    </source>
</evidence>
<reference evidence="4" key="3">
    <citation type="submission" date="2020-05" db="UniProtKB">
        <authorList>
            <consortium name="EnsemblMetazoa"/>
        </authorList>
    </citation>
    <scope>IDENTIFICATION</scope>
    <source>
        <strain evidence="4">Jacobina</strain>
    </source>
</reference>
<name>A0A1B0CLL7_LUTLO</name>
<dbReference type="InterPro" id="IPR050468">
    <property type="entry name" value="Cuticle_Struct_Prot"/>
</dbReference>
<dbReference type="Pfam" id="PF00379">
    <property type="entry name" value="Chitin_bind_4"/>
    <property type="match status" value="2"/>
</dbReference>
<dbReference type="GO" id="GO:0062129">
    <property type="term" value="C:chitin-based extracellular matrix"/>
    <property type="evidence" value="ECO:0007669"/>
    <property type="project" value="TreeGrafter"/>
</dbReference>
<keyword evidence="5" id="KW-1185">Reference proteome</keyword>
<dbReference type="Proteomes" id="UP000092461">
    <property type="component" value="Unassembled WGS sequence"/>
</dbReference>
<sequence>MTVKLIFLLATTILLVASFPLDSDLLNYSATQNDNGYDFSFATGEQSRDEHGVLIRRPGSAKNAEEPEVELEVHGSYSYIGDDQNMYTVTYVAGVNGYRANVTITEAHELEVPIIDPNALKSLIIILLAMTALLAAALPLDTSPDLLSYSATQNDNGYDFSFSTDDQTREEHGVLIPRKIISKDAEEPEADLEVHGSYSYVGDDFQVYTVTYVAGVNGYRANITITPAQPEVAYIDPNALKSLVG</sequence>
<reference evidence="5" key="1">
    <citation type="submission" date="2012-05" db="EMBL/GenBank/DDBJ databases">
        <title>Whole Genome Assembly of Lutzomyia longipalpis.</title>
        <authorList>
            <person name="Richards S."/>
            <person name="Qu C."/>
            <person name="Dillon R."/>
            <person name="Worley K."/>
            <person name="Scherer S."/>
            <person name="Batterton M."/>
            <person name="Taylor A."/>
            <person name="Hawes A."/>
            <person name="Hernandez B."/>
            <person name="Kovar C."/>
            <person name="Mandapat C."/>
            <person name="Pham C."/>
            <person name="Qu C."/>
            <person name="Jing C."/>
            <person name="Bess C."/>
            <person name="Bandaranaike D."/>
            <person name="Ngo D."/>
            <person name="Ongeri F."/>
            <person name="Arias F."/>
            <person name="Lara F."/>
            <person name="Weissenberger G."/>
            <person name="Kamau G."/>
            <person name="Han H."/>
            <person name="Shen H."/>
            <person name="Dinh H."/>
            <person name="Khalil I."/>
            <person name="Jones J."/>
            <person name="Shafer J."/>
            <person name="Jayaseelan J."/>
            <person name="Quiroz J."/>
            <person name="Blankenburg K."/>
            <person name="Nguyen L."/>
            <person name="Jackson L."/>
            <person name="Francisco L."/>
            <person name="Tang L.-Y."/>
            <person name="Pu L.-L."/>
            <person name="Perales L."/>
            <person name="Lorensuhewa L."/>
            <person name="Munidasa M."/>
            <person name="Coyle M."/>
            <person name="Taylor M."/>
            <person name="Puazo M."/>
            <person name="Firestine M."/>
            <person name="Scheel M."/>
            <person name="Javaid M."/>
            <person name="Wang M."/>
            <person name="Li M."/>
            <person name="Tabassum N."/>
            <person name="Saada N."/>
            <person name="Osuji N."/>
            <person name="Aqrawi P."/>
            <person name="Fu Q."/>
            <person name="Thornton R."/>
            <person name="Raj R."/>
            <person name="Goodspeed R."/>
            <person name="Mata R."/>
            <person name="Najjar R."/>
            <person name="Gubbala S."/>
            <person name="Lee S."/>
            <person name="Denson S."/>
            <person name="Patil S."/>
            <person name="Macmil S."/>
            <person name="Qi S."/>
            <person name="Matskevitch T."/>
            <person name="Palculict T."/>
            <person name="Mathew T."/>
            <person name="Vee V."/>
            <person name="Velamala V."/>
            <person name="Korchina V."/>
            <person name="Cai W."/>
            <person name="Liu W."/>
            <person name="Dai W."/>
            <person name="Zou X."/>
            <person name="Zhu Y."/>
            <person name="Zhang Y."/>
            <person name="Wu Y.-Q."/>
            <person name="Xin Y."/>
            <person name="Nazarath L."/>
            <person name="Kovar C."/>
            <person name="Han Y."/>
            <person name="Muzny D."/>
            <person name="Gibbs R."/>
        </authorList>
    </citation>
    <scope>NUCLEOTIDE SEQUENCE [LARGE SCALE GENOMIC DNA]</scope>
    <source>
        <strain evidence="5">Jacobina</strain>
    </source>
</reference>
<dbReference type="InterPro" id="IPR000618">
    <property type="entry name" value="Insect_cuticle"/>
</dbReference>
<feature type="signal peptide" evidence="2">
    <location>
        <begin position="1"/>
        <end position="18"/>
    </location>
</feature>
<dbReference type="EnsemblMetazoa" id="LLOJ005504-RA">
    <property type="protein sequence ID" value="LLOJ005504-PA"/>
    <property type="gene ID" value="LLOJ005504"/>
</dbReference>
<dbReference type="EMBL" id="AJWK01017428">
    <property type="status" value="NOT_ANNOTATED_CDS"/>
    <property type="molecule type" value="Genomic_DNA"/>
</dbReference>